<evidence type="ECO:0000313" key="2">
    <source>
        <dbReference type="Proteomes" id="UP001059041"/>
    </source>
</evidence>
<dbReference type="EMBL" id="JAFHDT010000012">
    <property type="protein sequence ID" value="KAI7802266.1"/>
    <property type="molecule type" value="Genomic_DNA"/>
</dbReference>
<sequence>MVGVKRLPWQLMRSRLTDWNRRQRRSFSRCLHNTRQSVCVCAHLSCDICTSPAPPYTPQTNDRDGLMKDSAYQKDKNIDPFFVSLNSVTWRLQS</sequence>
<protein>
    <submittedName>
        <fullName evidence="1">Uncharacterized protein</fullName>
    </submittedName>
</protein>
<dbReference type="AlphaFoldDB" id="A0A9W7TTG1"/>
<comment type="caution">
    <text evidence="1">The sequence shown here is derived from an EMBL/GenBank/DDBJ whole genome shotgun (WGS) entry which is preliminary data.</text>
</comment>
<dbReference type="Proteomes" id="UP001059041">
    <property type="component" value="Linkage Group LG12"/>
</dbReference>
<organism evidence="1 2">
    <name type="scientific">Triplophysa rosa</name>
    <name type="common">Cave loach</name>
    <dbReference type="NCBI Taxonomy" id="992332"/>
    <lineage>
        <taxon>Eukaryota</taxon>
        <taxon>Metazoa</taxon>
        <taxon>Chordata</taxon>
        <taxon>Craniata</taxon>
        <taxon>Vertebrata</taxon>
        <taxon>Euteleostomi</taxon>
        <taxon>Actinopterygii</taxon>
        <taxon>Neopterygii</taxon>
        <taxon>Teleostei</taxon>
        <taxon>Ostariophysi</taxon>
        <taxon>Cypriniformes</taxon>
        <taxon>Nemacheilidae</taxon>
        <taxon>Triplophysa</taxon>
    </lineage>
</organism>
<name>A0A9W7TTG1_TRIRA</name>
<keyword evidence="2" id="KW-1185">Reference proteome</keyword>
<gene>
    <name evidence="1" type="ORF">IRJ41_005404</name>
</gene>
<evidence type="ECO:0000313" key="1">
    <source>
        <dbReference type="EMBL" id="KAI7802266.1"/>
    </source>
</evidence>
<reference evidence="1" key="1">
    <citation type="submission" date="2021-02" db="EMBL/GenBank/DDBJ databases">
        <title>Comparative genomics reveals that relaxation of natural selection precedes convergent phenotypic evolution of cavefish.</title>
        <authorList>
            <person name="Peng Z."/>
        </authorList>
    </citation>
    <scope>NUCLEOTIDE SEQUENCE</scope>
    <source>
        <tissue evidence="1">Muscle</tissue>
    </source>
</reference>
<proteinExistence type="predicted"/>
<accession>A0A9W7TTG1</accession>